<dbReference type="EMBL" id="LVXZ01000148">
    <property type="protein sequence ID" value="OAP88940.1"/>
    <property type="molecule type" value="Genomic_DNA"/>
</dbReference>
<keyword evidence="1" id="KW-0472">Membrane</keyword>
<reference evidence="2 3" key="1">
    <citation type="submission" date="2016-04" db="EMBL/GenBank/DDBJ databases">
        <title>Acidithiobacillus ferrooxidans genome sequencing and assembly.</title>
        <authorList>
            <person name="Zhou Z."/>
        </authorList>
    </citation>
    <scope>NUCLEOTIDE SEQUENCE [LARGE SCALE GENOMIC DNA]</scope>
    <source>
        <strain evidence="2 3">BY0502</strain>
    </source>
</reference>
<keyword evidence="3" id="KW-1185">Reference proteome</keyword>
<feature type="transmembrane region" description="Helical" evidence="1">
    <location>
        <begin position="35"/>
        <end position="53"/>
    </location>
</feature>
<keyword evidence="1" id="KW-0812">Transmembrane</keyword>
<name>A0A179BC18_ACIFR</name>
<dbReference type="Proteomes" id="UP000078302">
    <property type="component" value="Unassembled WGS sequence"/>
</dbReference>
<dbReference type="AlphaFoldDB" id="A0A179BC18"/>
<evidence type="ECO:0000256" key="1">
    <source>
        <dbReference type="SAM" id="Phobius"/>
    </source>
</evidence>
<comment type="caution">
    <text evidence="2">The sequence shown here is derived from an EMBL/GenBank/DDBJ whole genome shotgun (WGS) entry which is preliminary data.</text>
</comment>
<gene>
    <name evidence="2" type="ORF">A4H96_11085</name>
</gene>
<dbReference type="RefSeq" id="WP_064219655.1">
    <property type="nucleotide sequence ID" value="NZ_LVXZ01000148.1"/>
</dbReference>
<organism evidence="2 3">
    <name type="scientific">Acidithiobacillus ferrooxidans</name>
    <name type="common">Thiobacillus ferrooxidans</name>
    <dbReference type="NCBI Taxonomy" id="920"/>
    <lineage>
        <taxon>Bacteria</taxon>
        <taxon>Pseudomonadati</taxon>
        <taxon>Pseudomonadota</taxon>
        <taxon>Acidithiobacillia</taxon>
        <taxon>Acidithiobacillales</taxon>
        <taxon>Acidithiobacillaceae</taxon>
        <taxon>Acidithiobacillus</taxon>
    </lineage>
</organism>
<proteinExistence type="predicted"/>
<accession>A0A179BC18</accession>
<protein>
    <submittedName>
        <fullName evidence="2">Uncharacterized protein</fullName>
    </submittedName>
</protein>
<sequence>MFESIQTAVSIALLFFIIGSSSIISDEEPIEKFSKILYSLLMIAISVLVLESSTSLQHLIADFAKYKNISTPHNLPIVTVGKLVLAVIPLGIASNTLSSISTKALESGKLKWIKLILIIIFLVGIAIFDLRGLRIL</sequence>
<evidence type="ECO:0000313" key="3">
    <source>
        <dbReference type="Proteomes" id="UP000078302"/>
    </source>
</evidence>
<keyword evidence="1" id="KW-1133">Transmembrane helix</keyword>
<evidence type="ECO:0000313" key="2">
    <source>
        <dbReference type="EMBL" id="OAP88940.1"/>
    </source>
</evidence>
<feature type="transmembrane region" description="Helical" evidence="1">
    <location>
        <begin position="74"/>
        <end position="92"/>
    </location>
</feature>
<feature type="transmembrane region" description="Helical" evidence="1">
    <location>
        <begin position="112"/>
        <end position="130"/>
    </location>
</feature>